<dbReference type="GO" id="GO:0005737">
    <property type="term" value="C:cytoplasm"/>
    <property type="evidence" value="ECO:0007669"/>
    <property type="project" value="UniProtKB-SubCell"/>
</dbReference>
<feature type="region of interest" description="Disordered" evidence="6">
    <location>
        <begin position="1234"/>
        <end position="1263"/>
    </location>
</feature>
<dbReference type="Proteomes" id="UP001054857">
    <property type="component" value="Unassembled WGS sequence"/>
</dbReference>
<dbReference type="InterPro" id="IPR051426">
    <property type="entry name" value="Peflin/Sorcin_CaBP"/>
</dbReference>
<keyword evidence="4" id="KW-0677">Repeat</keyword>
<evidence type="ECO:0000256" key="2">
    <source>
        <dbReference type="ARBA" id="ARBA00022490"/>
    </source>
</evidence>
<evidence type="ECO:0000256" key="1">
    <source>
        <dbReference type="ARBA" id="ARBA00004496"/>
    </source>
</evidence>
<evidence type="ECO:0000256" key="4">
    <source>
        <dbReference type="ARBA" id="ARBA00022737"/>
    </source>
</evidence>
<dbReference type="EMBL" id="BMAR01000001">
    <property type="protein sequence ID" value="GFR39719.1"/>
    <property type="molecule type" value="Genomic_DNA"/>
</dbReference>
<dbReference type="GO" id="GO:0005509">
    <property type="term" value="F:calcium ion binding"/>
    <property type="evidence" value="ECO:0007669"/>
    <property type="project" value="InterPro"/>
</dbReference>
<feature type="region of interest" description="Disordered" evidence="6">
    <location>
        <begin position="364"/>
        <end position="416"/>
    </location>
</feature>
<dbReference type="InterPro" id="IPR018247">
    <property type="entry name" value="EF_Hand_1_Ca_BS"/>
</dbReference>
<organism evidence="8 9">
    <name type="scientific">Astrephomene gubernaculifera</name>
    <dbReference type="NCBI Taxonomy" id="47775"/>
    <lineage>
        <taxon>Eukaryota</taxon>
        <taxon>Viridiplantae</taxon>
        <taxon>Chlorophyta</taxon>
        <taxon>core chlorophytes</taxon>
        <taxon>Chlorophyceae</taxon>
        <taxon>CS clade</taxon>
        <taxon>Chlamydomonadales</taxon>
        <taxon>Astrephomenaceae</taxon>
        <taxon>Astrephomene</taxon>
    </lineage>
</organism>
<feature type="region of interest" description="Disordered" evidence="6">
    <location>
        <begin position="1"/>
        <end position="71"/>
    </location>
</feature>
<feature type="region of interest" description="Disordered" evidence="6">
    <location>
        <begin position="593"/>
        <end position="626"/>
    </location>
</feature>
<accession>A0AAD3DD87</accession>
<dbReference type="Pfam" id="PF13499">
    <property type="entry name" value="EF-hand_7"/>
    <property type="match status" value="1"/>
</dbReference>
<feature type="compositionally biased region" description="Polar residues" evidence="6">
    <location>
        <begin position="315"/>
        <end position="338"/>
    </location>
</feature>
<evidence type="ECO:0000256" key="3">
    <source>
        <dbReference type="ARBA" id="ARBA00022723"/>
    </source>
</evidence>
<evidence type="ECO:0000256" key="5">
    <source>
        <dbReference type="ARBA" id="ARBA00022837"/>
    </source>
</evidence>
<dbReference type="GO" id="GO:0048306">
    <property type="term" value="F:calcium-dependent protein binding"/>
    <property type="evidence" value="ECO:0007669"/>
    <property type="project" value="UniProtKB-ARBA"/>
</dbReference>
<feature type="domain" description="EF-hand" evidence="7">
    <location>
        <begin position="120"/>
        <end position="155"/>
    </location>
</feature>
<reference evidence="8 9" key="1">
    <citation type="journal article" date="2021" name="Sci. Rep.">
        <title>Genome sequencing of the multicellular alga Astrephomene provides insights into convergent evolution of germ-soma differentiation.</title>
        <authorList>
            <person name="Yamashita S."/>
            <person name="Yamamoto K."/>
            <person name="Matsuzaki R."/>
            <person name="Suzuki S."/>
            <person name="Yamaguchi H."/>
            <person name="Hirooka S."/>
            <person name="Minakuchi Y."/>
            <person name="Miyagishima S."/>
            <person name="Kawachi M."/>
            <person name="Toyoda A."/>
            <person name="Nozaki H."/>
        </authorList>
    </citation>
    <scope>NUCLEOTIDE SEQUENCE [LARGE SCALE GENOMIC DNA]</scope>
    <source>
        <strain evidence="8 9">NIES-4017</strain>
    </source>
</reference>
<proteinExistence type="predicted"/>
<feature type="region of interest" description="Disordered" evidence="6">
    <location>
        <begin position="1388"/>
        <end position="1452"/>
    </location>
</feature>
<dbReference type="PANTHER" id="PTHR46212:SF3">
    <property type="entry name" value="GH27120P"/>
    <property type="match status" value="1"/>
</dbReference>
<name>A0AAD3DD87_9CHLO</name>
<dbReference type="PROSITE" id="PS00018">
    <property type="entry name" value="EF_HAND_1"/>
    <property type="match status" value="1"/>
</dbReference>
<dbReference type="Gene3D" id="1.10.238.10">
    <property type="entry name" value="EF-hand"/>
    <property type="match status" value="1"/>
</dbReference>
<feature type="compositionally biased region" description="Polar residues" evidence="6">
    <location>
        <begin position="1079"/>
        <end position="1088"/>
    </location>
</feature>
<feature type="compositionally biased region" description="Polar residues" evidence="6">
    <location>
        <begin position="10"/>
        <end position="20"/>
    </location>
</feature>
<evidence type="ECO:0000313" key="9">
    <source>
        <dbReference type="Proteomes" id="UP001054857"/>
    </source>
</evidence>
<feature type="compositionally biased region" description="Low complexity" evidence="6">
    <location>
        <begin position="596"/>
        <end position="609"/>
    </location>
</feature>
<feature type="domain" description="EF-hand" evidence="7">
    <location>
        <begin position="156"/>
        <end position="191"/>
    </location>
</feature>
<feature type="region of interest" description="Disordered" evidence="6">
    <location>
        <begin position="1063"/>
        <end position="1088"/>
    </location>
</feature>
<feature type="compositionally biased region" description="Gly residues" evidence="6">
    <location>
        <begin position="1403"/>
        <end position="1414"/>
    </location>
</feature>
<feature type="region of interest" description="Disordered" evidence="6">
    <location>
        <begin position="1342"/>
        <end position="1363"/>
    </location>
</feature>
<dbReference type="CDD" id="cd00051">
    <property type="entry name" value="EFh"/>
    <property type="match status" value="1"/>
</dbReference>
<dbReference type="SMART" id="SM00054">
    <property type="entry name" value="EFh"/>
    <property type="match status" value="2"/>
</dbReference>
<comment type="subcellular location">
    <subcellularLocation>
        <location evidence="1">Cytoplasm</location>
    </subcellularLocation>
</comment>
<keyword evidence="2" id="KW-0963">Cytoplasm</keyword>
<feature type="compositionally biased region" description="Low complexity" evidence="6">
    <location>
        <begin position="529"/>
        <end position="562"/>
    </location>
</feature>
<gene>
    <name evidence="8" type="ORF">Agub_g200</name>
</gene>
<dbReference type="PROSITE" id="PS50222">
    <property type="entry name" value="EF_HAND_2"/>
    <property type="match status" value="2"/>
</dbReference>
<feature type="region of interest" description="Disordered" evidence="6">
    <location>
        <begin position="802"/>
        <end position="858"/>
    </location>
</feature>
<evidence type="ECO:0000313" key="8">
    <source>
        <dbReference type="EMBL" id="GFR39719.1"/>
    </source>
</evidence>
<dbReference type="PANTHER" id="PTHR46212">
    <property type="entry name" value="PEFLIN"/>
    <property type="match status" value="1"/>
</dbReference>
<keyword evidence="5" id="KW-0106">Calcium</keyword>
<dbReference type="InterPro" id="IPR002048">
    <property type="entry name" value="EF_hand_dom"/>
</dbReference>
<evidence type="ECO:0000256" key="6">
    <source>
        <dbReference type="SAM" id="MobiDB-lite"/>
    </source>
</evidence>
<keyword evidence="9" id="KW-1185">Reference proteome</keyword>
<dbReference type="SUPFAM" id="SSF47473">
    <property type="entry name" value="EF-hand"/>
    <property type="match status" value="1"/>
</dbReference>
<dbReference type="InterPro" id="IPR011992">
    <property type="entry name" value="EF-hand-dom_pair"/>
</dbReference>
<feature type="region of interest" description="Disordered" evidence="6">
    <location>
        <begin position="640"/>
        <end position="674"/>
    </location>
</feature>
<evidence type="ECO:0000259" key="7">
    <source>
        <dbReference type="PROSITE" id="PS50222"/>
    </source>
</evidence>
<protein>
    <recommendedName>
        <fullName evidence="7">EF-hand domain-containing protein</fullName>
    </recommendedName>
</protein>
<feature type="region of interest" description="Disordered" evidence="6">
    <location>
        <begin position="515"/>
        <end position="568"/>
    </location>
</feature>
<keyword evidence="3" id="KW-0479">Metal-binding</keyword>
<comment type="caution">
    <text evidence="8">The sequence shown here is derived from an EMBL/GenBank/DDBJ whole genome shotgun (WGS) entry which is preliminary data.</text>
</comment>
<feature type="region of interest" description="Disordered" evidence="6">
    <location>
        <begin position="293"/>
        <end position="352"/>
    </location>
</feature>
<sequence>MDDGDKNETTVEAVSQTVASSRPHLPLLELGRLKQRTDEAPAQAQLQEAKQKVECSTAPPSRGPKKTNKRHRMQNLRLARLSHLDGGTKAKVSRSVQTAQVKSWLHSRGYVVKADKLHPAISRVIAEWFRLVDEDQSMTLEHHELLAALKAAKIPCDDATITEMIEMMDMNRDGVIDWDEFEVFMTEEFAAGKNLLSGEYLLPSGLAINFGVMIGKLKRDKLLGDVMKEGQQRKKWADIARDPHALGRELAVMQEATEATSLTLDHVKRADAGAEDANSPRAQATAALLQAIEQDHSRKKRSSSIARAPTRTESRMQASSLTDPLVHLTTSSGATESGSLPPALTLTGSGGLPVTQRSTLALPSFRSNPATGAGGPASLLSPPASPRPQLSMVPQAPPPPPTAPAGTLAGGLPSPPPGLPTCMPERRAGVHSGRFEAAEAALPPGELLSSDDLQPAYVQDAKNAAYRLFGRGGGGGGGGLCQAPSSPELAPPLSANASSLPPGFILHRGRLLRTGSHHAQTSAGGGGASRHPSALASASAAVRSLLSPLPSPSCDGDSSNGSSSGGGSGYTAAVTAAAMSKAMSGAHRNYSSFLTPQQRPQSRSQSPRPAHMPQLEPQPQHHRGHMLRPDLASSRFLDTHATYHSPPMSPISGAPDAPPFTAYASPQPYSRSGSIPSSAFLPPVGAGSTVTHSASLPTTYSGMLPILPNPAQLAEYLESAVGSARVYKRSENGAGPGSGSGCGSAGGAGGGGRTLVGATAAATASFSKRGGTAGATEAGGAGVATWSSAPVVFAATAAAAPGGGGGDTVLRHGNEQGVSQSGGATGPLHHPRPPLYPSAPIPHHHPQPRPPPPAASAAAAAAAAGSLYGGSSVSRLHATPATFSGYAGGPLPRDPAMLLSERKALVRAATAGHGSVWNQNCAGGGTALGGSDMAHVPMWASAAAVAIASSHDSSTPQAPMLHATAPHEPHYLIQPENSTNNNNSNNSTTRAASEWISYTRVPASSVGPTPVATPAMHTHYTFRSDSPPPMPTADGSSNLVGMSSLADLGATAAVVTAAQKAAMGSSGGGAGSRGLQPIPGSSSLRSATMPRSSVHALAASTAAGFGRDRSVSGSGGGDGGIVACKPATHDWDHRNAKFNSYNDNTGVFEGGHNASHSTTAVEVVSPSPSPLLWEMSSTGIWPQPPSHPPQPGQCKDGQQAAAYLRGAISDPLTELSAPKPQPLAAAPVAAPLATSSPPLGGQNSAAEGSADKLRGGCRSPTGVSAPAAAAAAAPVPRGAGVASDGSRRVVRGPSYLRTVAAAADAAAAAAPRGTALGLVPSPPSSGAPTLFLDRFSSRPGLGLAGSGSGSGSPPACGRGSGSGDVLPAAAAATATAAAASFPVVHSDGRASEGAGATSPEVGCGSGSGGGGGVRQGRRLAGTPVGPVAGYHGQQAPRPPPSGSRPRAPAVGDKEVGAREVCCMGGQRAAAGSGVSVCGFFDLQVKGNRAAVMRAEARARTAVVKSLSST</sequence>